<accession>A0AAU7JX57</accession>
<sequence length="270" mass="28695">MSVFDRFKAQPAAAGSPATAPVTIAQFTSAPGASAVAPGVDLAKRAPGLIDLHKKAGISLAKNNLIGVKAAVYLVLDYSGSMARYYRDGTVQAFTEQVLAAAVHFDDDGSIPVILFDAKARPAEDVTIDDYQGAVARMQKRAGRMSTTNYAGAMQAVIGHYQASGATAPALVIFETDGSPDSRRDAEAVLCHASTLPIFWQFVGFGDDSFQFLRKLDDLAVPQKRAIDNAGFFAAGRNPAAADPGTLYDNLMGEFPDWLAQARHQGIVRN</sequence>
<organism evidence="2">
    <name type="scientific">Pedococcus sp. KACC 23699</name>
    <dbReference type="NCBI Taxonomy" id="3149228"/>
    <lineage>
        <taxon>Bacteria</taxon>
        <taxon>Bacillati</taxon>
        <taxon>Actinomycetota</taxon>
        <taxon>Actinomycetes</taxon>
        <taxon>Micrococcales</taxon>
        <taxon>Intrasporangiaceae</taxon>
        <taxon>Pedococcus</taxon>
    </lineage>
</organism>
<dbReference type="SUPFAM" id="SSF53300">
    <property type="entry name" value="vWA-like"/>
    <property type="match status" value="1"/>
</dbReference>
<gene>
    <name evidence="2" type="ORF">ABEG17_06510</name>
</gene>
<dbReference type="RefSeq" id="WP_406832472.1">
    <property type="nucleotide sequence ID" value="NZ_CP157483.1"/>
</dbReference>
<name>A0AAU7JX57_9MICO</name>
<dbReference type="EMBL" id="CP157483">
    <property type="protein sequence ID" value="XBO44986.1"/>
    <property type="molecule type" value="Genomic_DNA"/>
</dbReference>
<dbReference type="Pfam" id="PF10138">
    <property type="entry name" value="vWA-TerF-like"/>
    <property type="match status" value="1"/>
</dbReference>
<evidence type="ECO:0000313" key="2">
    <source>
        <dbReference type="EMBL" id="XBO44986.1"/>
    </source>
</evidence>
<dbReference type="InterPro" id="IPR019303">
    <property type="entry name" value="vWA_TerF_C"/>
</dbReference>
<protein>
    <submittedName>
        <fullName evidence="2">VWA domain-containing protein</fullName>
    </submittedName>
</protein>
<dbReference type="InterPro" id="IPR002035">
    <property type="entry name" value="VWF_A"/>
</dbReference>
<proteinExistence type="predicted"/>
<dbReference type="SMART" id="SM00327">
    <property type="entry name" value="VWA"/>
    <property type="match status" value="1"/>
</dbReference>
<reference evidence="2" key="1">
    <citation type="submission" date="2024-05" db="EMBL/GenBank/DDBJ databases">
        <authorList>
            <person name="Kim S."/>
            <person name="Heo J."/>
            <person name="Choi H."/>
            <person name="Choi Y."/>
            <person name="Kwon S.-W."/>
            <person name="Kim Y."/>
        </authorList>
    </citation>
    <scope>NUCLEOTIDE SEQUENCE</scope>
    <source>
        <strain evidence="2">KACC 23699</strain>
    </source>
</reference>
<feature type="domain" description="VWFA" evidence="1">
    <location>
        <begin position="71"/>
        <end position="251"/>
    </location>
</feature>
<dbReference type="AlphaFoldDB" id="A0AAU7JX57"/>
<dbReference type="Gene3D" id="3.40.50.410">
    <property type="entry name" value="von Willebrand factor, type A domain"/>
    <property type="match status" value="1"/>
</dbReference>
<dbReference type="PROSITE" id="PS50234">
    <property type="entry name" value="VWFA"/>
    <property type="match status" value="1"/>
</dbReference>
<dbReference type="InterPro" id="IPR036465">
    <property type="entry name" value="vWFA_dom_sf"/>
</dbReference>
<evidence type="ECO:0000259" key="1">
    <source>
        <dbReference type="PROSITE" id="PS50234"/>
    </source>
</evidence>